<organism evidence="3 4">
    <name type="scientific">Madurella mycetomatis</name>
    <dbReference type="NCBI Taxonomy" id="100816"/>
    <lineage>
        <taxon>Eukaryota</taxon>
        <taxon>Fungi</taxon>
        <taxon>Dikarya</taxon>
        <taxon>Ascomycota</taxon>
        <taxon>Pezizomycotina</taxon>
        <taxon>Sordariomycetes</taxon>
        <taxon>Sordariomycetidae</taxon>
        <taxon>Sordariales</taxon>
        <taxon>Sordariales incertae sedis</taxon>
        <taxon>Madurella</taxon>
    </lineage>
</organism>
<protein>
    <recommendedName>
        <fullName evidence="2">DUF8021 domain-containing protein</fullName>
    </recommendedName>
</protein>
<sequence length="283" mass="30597">MKLPSILLAGATVLCQADAQCSRSFLVDATTRYVAAQAEGMPAILTALAAESLNYTESDETVAIATGVLAQPMKIDHNRSIHDTTLCATFTELIVTDPANPYVIGTRMVFTDNKASLIETIATKPGDWLFNATGYLHWNSLENWDPIPPEEQDTREVIQAAGDAYFHRFNNVSFPVPFGTPCARLEGGAYTDTRRSGNNTCGLGLPSTLTVTNRRYVVDEEMGAVAIYLGFPGLDRSVPEKAMPDSHFFRVEGGQIRYIHTVTTCENAGCGMNGAGIPGAPDR</sequence>
<name>A0A175VV42_9PEZI</name>
<feature type="signal peptide" evidence="1">
    <location>
        <begin position="1"/>
        <end position="19"/>
    </location>
</feature>
<dbReference type="VEuPathDB" id="FungiDB:MMYC01_209500"/>
<reference evidence="3 4" key="1">
    <citation type="journal article" date="2016" name="Genome Announc.">
        <title>Genome Sequence of Madurella mycetomatis mm55, Isolated from a Human Mycetoma Case in Sudan.</title>
        <authorList>
            <person name="Smit S."/>
            <person name="Derks M.F."/>
            <person name="Bervoets S."/>
            <person name="Fahal A."/>
            <person name="van Leeuwen W."/>
            <person name="van Belkum A."/>
            <person name="van de Sande W.W."/>
        </authorList>
    </citation>
    <scope>NUCLEOTIDE SEQUENCE [LARGE SCALE GENOMIC DNA]</scope>
    <source>
        <strain evidence="4">mm55</strain>
    </source>
</reference>
<feature type="domain" description="DUF8021" evidence="2">
    <location>
        <begin position="151"/>
        <end position="263"/>
    </location>
</feature>
<dbReference type="AlphaFoldDB" id="A0A175VV42"/>
<dbReference type="Pfam" id="PF26061">
    <property type="entry name" value="DUF8021"/>
    <property type="match status" value="1"/>
</dbReference>
<dbReference type="Proteomes" id="UP000078237">
    <property type="component" value="Unassembled WGS sequence"/>
</dbReference>
<evidence type="ECO:0000259" key="2">
    <source>
        <dbReference type="Pfam" id="PF26061"/>
    </source>
</evidence>
<dbReference type="OrthoDB" id="3515051at2759"/>
<dbReference type="InterPro" id="IPR058334">
    <property type="entry name" value="DUF8021"/>
</dbReference>
<keyword evidence="1" id="KW-0732">Signal</keyword>
<evidence type="ECO:0000313" key="3">
    <source>
        <dbReference type="EMBL" id="KXX75406.1"/>
    </source>
</evidence>
<gene>
    <name evidence="3" type="ORF">MMYC01_209500</name>
</gene>
<proteinExistence type="predicted"/>
<evidence type="ECO:0000256" key="1">
    <source>
        <dbReference type="SAM" id="SignalP"/>
    </source>
</evidence>
<keyword evidence="4" id="KW-1185">Reference proteome</keyword>
<accession>A0A175VV42</accession>
<dbReference type="EMBL" id="LCTW02000273">
    <property type="protein sequence ID" value="KXX75406.1"/>
    <property type="molecule type" value="Genomic_DNA"/>
</dbReference>
<evidence type="ECO:0000313" key="4">
    <source>
        <dbReference type="Proteomes" id="UP000078237"/>
    </source>
</evidence>
<comment type="caution">
    <text evidence="3">The sequence shown here is derived from an EMBL/GenBank/DDBJ whole genome shotgun (WGS) entry which is preliminary data.</text>
</comment>
<feature type="chain" id="PRO_5008043360" description="DUF8021 domain-containing protein" evidence="1">
    <location>
        <begin position="20"/>
        <end position="283"/>
    </location>
</feature>